<dbReference type="AlphaFoldDB" id="A0ABD3HM42"/>
<keyword evidence="3" id="KW-1185">Reference proteome</keyword>
<dbReference type="Gene3D" id="2.30.29.30">
    <property type="entry name" value="Pleckstrin-homology domain (PH domain)/Phosphotyrosine-binding domain (PTB)"/>
    <property type="match status" value="1"/>
</dbReference>
<evidence type="ECO:0000313" key="3">
    <source>
        <dbReference type="Proteomes" id="UP001633002"/>
    </source>
</evidence>
<name>A0ABD3HM42_9MARC</name>
<organism evidence="2 3">
    <name type="scientific">Riccia sorocarpa</name>
    <dbReference type="NCBI Taxonomy" id="122646"/>
    <lineage>
        <taxon>Eukaryota</taxon>
        <taxon>Viridiplantae</taxon>
        <taxon>Streptophyta</taxon>
        <taxon>Embryophyta</taxon>
        <taxon>Marchantiophyta</taxon>
        <taxon>Marchantiopsida</taxon>
        <taxon>Marchantiidae</taxon>
        <taxon>Marchantiales</taxon>
        <taxon>Ricciaceae</taxon>
        <taxon>Riccia</taxon>
    </lineage>
</organism>
<evidence type="ECO:0000259" key="1">
    <source>
        <dbReference type="Pfam" id="PF02174"/>
    </source>
</evidence>
<dbReference type="SUPFAM" id="SSF50729">
    <property type="entry name" value="PH domain-like"/>
    <property type="match status" value="1"/>
</dbReference>
<dbReference type="Pfam" id="PF02174">
    <property type="entry name" value="IRS"/>
    <property type="match status" value="1"/>
</dbReference>
<protein>
    <recommendedName>
        <fullName evidence="1">IRS-type PTB domain-containing protein</fullName>
    </recommendedName>
</protein>
<dbReference type="EMBL" id="JBJQOH010000003">
    <property type="protein sequence ID" value="KAL3691439.1"/>
    <property type="molecule type" value="Genomic_DNA"/>
</dbReference>
<accession>A0ABD3HM42</accession>
<dbReference type="InterPro" id="IPR002404">
    <property type="entry name" value="IRS_PTB"/>
</dbReference>
<gene>
    <name evidence="2" type="ORF">R1sor_005090</name>
</gene>
<comment type="caution">
    <text evidence="2">The sequence shown here is derived from an EMBL/GenBank/DDBJ whole genome shotgun (WGS) entry which is preliminary data.</text>
</comment>
<dbReference type="InterPro" id="IPR011993">
    <property type="entry name" value="PH-like_dom_sf"/>
</dbReference>
<dbReference type="Proteomes" id="UP001633002">
    <property type="component" value="Unassembled WGS sequence"/>
</dbReference>
<sequence>MDVVHLEQGVPYVPYSDSTFFNVRRIQDPSGLFPNDITLGINKRGVHFFRRVPKEYLHSAELHDIMEYGSNSTTVLLTVRVTSVLQSFLFESNEAGAICATLQSQINIAVMRLYTKALSTGGDSVRCRPEEEGIRSTKDADIKHNVFGKDVEGITKLLEGFYGKVDELTEELRRKSKMEKDMLDDIALLKDKLRVYEQNYARGRNSRLQ</sequence>
<feature type="domain" description="IRS-type PTB" evidence="1">
    <location>
        <begin position="25"/>
        <end position="108"/>
    </location>
</feature>
<proteinExistence type="predicted"/>
<evidence type="ECO:0000313" key="2">
    <source>
        <dbReference type="EMBL" id="KAL3691439.1"/>
    </source>
</evidence>
<reference evidence="2 3" key="1">
    <citation type="submission" date="2024-09" db="EMBL/GenBank/DDBJ databases">
        <title>Chromosome-scale assembly of Riccia sorocarpa.</title>
        <authorList>
            <person name="Paukszto L."/>
        </authorList>
    </citation>
    <scope>NUCLEOTIDE SEQUENCE [LARGE SCALE GENOMIC DNA]</scope>
    <source>
        <strain evidence="2">LP-2024</strain>
        <tissue evidence="2">Aerial parts of the thallus</tissue>
    </source>
</reference>